<evidence type="ECO:0000256" key="11">
    <source>
        <dbReference type="RuleBase" id="RU003780"/>
    </source>
</evidence>
<dbReference type="NCBIfam" id="NF003592">
    <property type="entry name" value="PRK05254.1-5"/>
    <property type="match status" value="1"/>
</dbReference>
<dbReference type="InterPro" id="IPR036895">
    <property type="entry name" value="Uracil-DNA_glycosylase-like_sf"/>
</dbReference>
<evidence type="ECO:0000313" key="13">
    <source>
        <dbReference type="EMBL" id="KGP93063.1"/>
    </source>
</evidence>
<comment type="function">
    <text evidence="2 9 11">Excises uracil residues from the DNA which can arise as a result of misincorporation of dUMP residues by DNA polymerase or due to deamination of cytosine.</text>
</comment>
<dbReference type="EC" id="3.2.2.27" evidence="4 9"/>
<dbReference type="NCBIfam" id="TIGR00628">
    <property type="entry name" value="ung"/>
    <property type="match status" value="1"/>
</dbReference>
<sequence length="229" mass="26452">MDILKNDWKDVLEEEFYKDYYQRLREFLKIEYANEAVHPPMHDIFNALHYTSYSNTKVVLLGQDPYHGKDQAHGFSFSVNPQVTVPPSLRNIYKELSEDVGFHAPPHGYLLPWAKQGVLLLNTVLTVREGQAHSHKKKGWETFTNAVIESLNKREDPVVFMLWGKPAQQKVKMIDADKHLVLEAPHPSPLSAYRGFFGSHHFSRANEFLLEKGLGSIDWQLPHDPYESK</sequence>
<dbReference type="HAMAP" id="MF_00148">
    <property type="entry name" value="UDG"/>
    <property type="match status" value="1"/>
</dbReference>
<keyword evidence="9" id="KW-0963">Cytoplasm</keyword>
<evidence type="ECO:0000259" key="12">
    <source>
        <dbReference type="SMART" id="SM00986"/>
    </source>
</evidence>
<feature type="active site" description="Proton acceptor" evidence="9 10">
    <location>
        <position position="64"/>
    </location>
</feature>
<dbReference type="NCBIfam" id="NF003591">
    <property type="entry name" value="PRK05254.1-4"/>
    <property type="match status" value="1"/>
</dbReference>
<dbReference type="AlphaFoldDB" id="A0A0A2V1Z2"/>
<comment type="similarity">
    <text evidence="3 9 11">Belongs to the uracil-DNA glycosylase (UDG) superfamily. UNG family.</text>
</comment>
<dbReference type="Gene3D" id="3.40.470.10">
    <property type="entry name" value="Uracil-DNA glycosylase-like domain"/>
    <property type="match status" value="1"/>
</dbReference>
<keyword evidence="6 9" id="KW-0227">DNA damage</keyword>
<dbReference type="FunFam" id="3.40.470.10:FF:000001">
    <property type="entry name" value="Uracil-DNA glycosylase"/>
    <property type="match status" value="1"/>
</dbReference>
<name>A0A0A2V1Z2_9BACI</name>
<comment type="caution">
    <text evidence="13">The sequence shown here is derived from an EMBL/GenBank/DDBJ whole genome shotgun (WGS) entry which is preliminary data.</text>
</comment>
<dbReference type="InterPro" id="IPR005122">
    <property type="entry name" value="Uracil-DNA_glycosylase-like"/>
</dbReference>
<protein>
    <recommendedName>
        <fullName evidence="5 9">Uracil-DNA glycosylase</fullName>
        <shortName evidence="9">UDG</shortName>
        <ecNumber evidence="4 9">3.2.2.27</ecNumber>
    </recommendedName>
</protein>
<dbReference type="SMART" id="SM00987">
    <property type="entry name" value="UreE_C"/>
    <property type="match status" value="1"/>
</dbReference>
<reference evidence="13 14" key="1">
    <citation type="submission" date="2013-08" db="EMBL/GenBank/DDBJ databases">
        <title>Genome of Pontibacillus chungwhensis.</title>
        <authorList>
            <person name="Wang Q."/>
            <person name="Wang G."/>
        </authorList>
    </citation>
    <scope>NUCLEOTIDE SEQUENCE [LARGE SCALE GENOMIC DNA]</scope>
    <source>
        <strain evidence="13 14">BH030062</strain>
    </source>
</reference>
<dbReference type="CDD" id="cd10027">
    <property type="entry name" value="UDG-F1-like"/>
    <property type="match status" value="1"/>
</dbReference>
<evidence type="ECO:0000256" key="8">
    <source>
        <dbReference type="ARBA" id="ARBA00023204"/>
    </source>
</evidence>
<comment type="subcellular location">
    <subcellularLocation>
        <location evidence="9">Cytoplasm</location>
    </subcellularLocation>
</comment>
<dbReference type="GO" id="GO:0097510">
    <property type="term" value="P:base-excision repair, AP site formation via deaminated base removal"/>
    <property type="evidence" value="ECO:0007669"/>
    <property type="project" value="TreeGrafter"/>
</dbReference>
<dbReference type="Proteomes" id="UP000030153">
    <property type="component" value="Unassembled WGS sequence"/>
</dbReference>
<evidence type="ECO:0000256" key="5">
    <source>
        <dbReference type="ARBA" id="ARBA00018429"/>
    </source>
</evidence>
<dbReference type="NCBIfam" id="NF003589">
    <property type="entry name" value="PRK05254.1-2"/>
    <property type="match status" value="1"/>
</dbReference>
<evidence type="ECO:0000313" key="14">
    <source>
        <dbReference type="Proteomes" id="UP000030153"/>
    </source>
</evidence>
<evidence type="ECO:0000256" key="3">
    <source>
        <dbReference type="ARBA" id="ARBA00008184"/>
    </source>
</evidence>
<dbReference type="PANTHER" id="PTHR11264">
    <property type="entry name" value="URACIL-DNA GLYCOSYLASE"/>
    <property type="match status" value="1"/>
</dbReference>
<dbReference type="PANTHER" id="PTHR11264:SF0">
    <property type="entry name" value="URACIL-DNA GLYCOSYLASE"/>
    <property type="match status" value="1"/>
</dbReference>
<evidence type="ECO:0000256" key="6">
    <source>
        <dbReference type="ARBA" id="ARBA00022763"/>
    </source>
</evidence>
<keyword evidence="7 9" id="KW-0378">Hydrolase</keyword>
<evidence type="ECO:0000256" key="7">
    <source>
        <dbReference type="ARBA" id="ARBA00022801"/>
    </source>
</evidence>
<dbReference type="OrthoDB" id="9804372at2"/>
<organism evidence="13 14">
    <name type="scientific">Pontibacillus chungwhensis BH030062</name>
    <dbReference type="NCBI Taxonomy" id="1385513"/>
    <lineage>
        <taxon>Bacteria</taxon>
        <taxon>Bacillati</taxon>
        <taxon>Bacillota</taxon>
        <taxon>Bacilli</taxon>
        <taxon>Bacillales</taxon>
        <taxon>Bacillaceae</taxon>
        <taxon>Pontibacillus</taxon>
    </lineage>
</organism>
<evidence type="ECO:0000256" key="9">
    <source>
        <dbReference type="HAMAP-Rule" id="MF_00148"/>
    </source>
</evidence>
<dbReference type="Pfam" id="PF03167">
    <property type="entry name" value="UDG"/>
    <property type="match status" value="1"/>
</dbReference>
<proteinExistence type="inferred from homology"/>
<dbReference type="EMBL" id="AVBG01000001">
    <property type="protein sequence ID" value="KGP93063.1"/>
    <property type="molecule type" value="Genomic_DNA"/>
</dbReference>
<dbReference type="SMART" id="SM00986">
    <property type="entry name" value="UDG"/>
    <property type="match status" value="1"/>
</dbReference>
<dbReference type="InterPro" id="IPR018085">
    <property type="entry name" value="Ura-DNA_Glyclase_AS"/>
</dbReference>
<keyword evidence="8 9" id="KW-0234">DNA repair</keyword>
<dbReference type="RefSeq" id="WP_036779212.1">
    <property type="nucleotide sequence ID" value="NZ_AVBG01000001.1"/>
</dbReference>
<dbReference type="SUPFAM" id="SSF52141">
    <property type="entry name" value="Uracil-DNA glycosylase-like"/>
    <property type="match status" value="1"/>
</dbReference>
<comment type="catalytic activity">
    <reaction evidence="1 9 11">
        <text>Hydrolyzes single-stranded DNA or mismatched double-stranded DNA and polynucleotides, releasing free uracil.</text>
        <dbReference type="EC" id="3.2.2.27"/>
    </reaction>
</comment>
<dbReference type="eggNOG" id="COG0692">
    <property type="taxonomic scope" value="Bacteria"/>
</dbReference>
<dbReference type="InterPro" id="IPR002043">
    <property type="entry name" value="UDG_fam1"/>
</dbReference>
<evidence type="ECO:0000256" key="10">
    <source>
        <dbReference type="PROSITE-ProRule" id="PRU10072"/>
    </source>
</evidence>
<dbReference type="GO" id="GO:0004844">
    <property type="term" value="F:uracil DNA N-glycosylase activity"/>
    <property type="evidence" value="ECO:0007669"/>
    <property type="project" value="UniProtKB-UniRule"/>
</dbReference>
<dbReference type="PROSITE" id="PS00130">
    <property type="entry name" value="U_DNA_GLYCOSYLASE"/>
    <property type="match status" value="1"/>
</dbReference>
<dbReference type="STRING" id="1385513.N780_12105"/>
<dbReference type="GO" id="GO:0005737">
    <property type="term" value="C:cytoplasm"/>
    <property type="evidence" value="ECO:0007669"/>
    <property type="project" value="UniProtKB-SubCell"/>
</dbReference>
<keyword evidence="14" id="KW-1185">Reference proteome</keyword>
<feature type="domain" description="Uracil-DNA glycosylase-like" evidence="12">
    <location>
        <begin position="49"/>
        <end position="209"/>
    </location>
</feature>
<accession>A0A0A2V1Z2</accession>
<evidence type="ECO:0000256" key="4">
    <source>
        <dbReference type="ARBA" id="ARBA00012030"/>
    </source>
</evidence>
<evidence type="ECO:0000256" key="1">
    <source>
        <dbReference type="ARBA" id="ARBA00001400"/>
    </source>
</evidence>
<gene>
    <name evidence="9" type="primary">ung</name>
    <name evidence="13" type="ORF">N780_12105</name>
</gene>
<dbReference type="NCBIfam" id="NF003588">
    <property type="entry name" value="PRK05254.1-1"/>
    <property type="match status" value="1"/>
</dbReference>
<evidence type="ECO:0000256" key="2">
    <source>
        <dbReference type="ARBA" id="ARBA00002631"/>
    </source>
</evidence>